<dbReference type="GO" id="GO:0005886">
    <property type="term" value="C:plasma membrane"/>
    <property type="evidence" value="ECO:0007669"/>
    <property type="project" value="UniProtKB-SubCell"/>
</dbReference>
<dbReference type="PANTHER" id="PTHR12428">
    <property type="entry name" value="OXA1"/>
    <property type="match status" value="1"/>
</dbReference>
<keyword evidence="5" id="KW-0653">Protein transport</keyword>
<feature type="transmembrane region" description="Helical" evidence="10">
    <location>
        <begin position="7"/>
        <end position="26"/>
    </location>
</feature>
<feature type="transmembrane region" description="Helical" evidence="10">
    <location>
        <begin position="32"/>
        <end position="49"/>
    </location>
</feature>
<evidence type="ECO:0000313" key="12">
    <source>
        <dbReference type="EMBL" id="MCA9302168.1"/>
    </source>
</evidence>
<comment type="caution">
    <text evidence="12">The sequence shown here is derived from an EMBL/GenBank/DDBJ whole genome shotgun (WGS) entry which is preliminary data.</text>
</comment>
<dbReference type="EMBL" id="JAGQNY010000007">
    <property type="protein sequence ID" value="MCA9302168.1"/>
    <property type="molecule type" value="Genomic_DNA"/>
</dbReference>
<reference evidence="12" key="2">
    <citation type="journal article" date="2021" name="Microbiome">
        <title>Successional dynamics and alternative stable states in a saline activated sludge microbial community over 9 years.</title>
        <authorList>
            <person name="Wang Y."/>
            <person name="Ye J."/>
            <person name="Ju F."/>
            <person name="Liu L."/>
            <person name="Boyd J.A."/>
            <person name="Deng Y."/>
            <person name="Parks D.H."/>
            <person name="Jiang X."/>
            <person name="Yin X."/>
            <person name="Woodcroft B.J."/>
            <person name="Tyson G.W."/>
            <person name="Hugenholtz P."/>
            <person name="Polz M.F."/>
            <person name="Zhang T."/>
        </authorList>
    </citation>
    <scope>NUCLEOTIDE SEQUENCE</scope>
    <source>
        <strain evidence="12">HKST-UBA80</strain>
    </source>
</reference>
<evidence type="ECO:0000256" key="4">
    <source>
        <dbReference type="ARBA" id="ARBA00022692"/>
    </source>
</evidence>
<dbReference type="InterPro" id="IPR001708">
    <property type="entry name" value="YidC/ALB3/OXA1/COX18"/>
</dbReference>
<keyword evidence="4 9" id="KW-0812">Transmembrane</keyword>
<dbReference type="PRINTS" id="PR01900">
    <property type="entry name" value="YIDCPROTEIN"/>
</dbReference>
<feature type="transmembrane region" description="Helical" evidence="10">
    <location>
        <begin position="158"/>
        <end position="176"/>
    </location>
</feature>
<evidence type="ECO:0000256" key="1">
    <source>
        <dbReference type="ARBA" id="ARBA00004651"/>
    </source>
</evidence>
<protein>
    <submittedName>
        <fullName evidence="12">Membrane protein insertase YidC</fullName>
    </submittedName>
</protein>
<dbReference type="Pfam" id="PF02096">
    <property type="entry name" value="60KD_IMP"/>
    <property type="match status" value="1"/>
</dbReference>
<keyword evidence="8" id="KW-0143">Chaperone</keyword>
<keyword evidence="7 10" id="KW-0472">Membrane</keyword>
<evidence type="ECO:0000256" key="9">
    <source>
        <dbReference type="RuleBase" id="RU003945"/>
    </source>
</evidence>
<keyword evidence="2" id="KW-0813">Transport</keyword>
<keyword evidence="6 10" id="KW-1133">Transmembrane helix</keyword>
<dbReference type="GO" id="GO:0051205">
    <property type="term" value="P:protein insertion into membrane"/>
    <property type="evidence" value="ECO:0007669"/>
    <property type="project" value="TreeGrafter"/>
</dbReference>
<evidence type="ECO:0000313" key="13">
    <source>
        <dbReference type="Proteomes" id="UP000714817"/>
    </source>
</evidence>
<evidence type="ECO:0000256" key="3">
    <source>
        <dbReference type="ARBA" id="ARBA00022475"/>
    </source>
</evidence>
<feature type="domain" description="Membrane insertase YidC/Oxa/ALB C-terminal" evidence="11">
    <location>
        <begin position="31"/>
        <end position="242"/>
    </location>
</feature>
<evidence type="ECO:0000256" key="2">
    <source>
        <dbReference type="ARBA" id="ARBA00022448"/>
    </source>
</evidence>
<comment type="similarity">
    <text evidence="9">Belongs to the OXA1/ALB3/YidC family.</text>
</comment>
<organism evidence="12 13">
    <name type="scientific">candidate division WWE3 bacterium</name>
    <dbReference type="NCBI Taxonomy" id="2053526"/>
    <lineage>
        <taxon>Bacteria</taxon>
        <taxon>Katanobacteria</taxon>
    </lineage>
</organism>
<evidence type="ECO:0000259" key="11">
    <source>
        <dbReference type="Pfam" id="PF02096"/>
    </source>
</evidence>
<dbReference type="GO" id="GO:0032977">
    <property type="term" value="F:membrane insertase activity"/>
    <property type="evidence" value="ECO:0007669"/>
    <property type="project" value="InterPro"/>
</dbReference>
<dbReference type="CDD" id="cd20070">
    <property type="entry name" value="5TM_YidC_Alb3"/>
    <property type="match status" value="1"/>
</dbReference>
<reference evidence="12" key="1">
    <citation type="submission" date="2020-04" db="EMBL/GenBank/DDBJ databases">
        <authorList>
            <person name="Zhang T."/>
        </authorList>
    </citation>
    <scope>NUCLEOTIDE SEQUENCE</scope>
    <source>
        <strain evidence="12">HKST-UBA80</strain>
    </source>
</reference>
<evidence type="ECO:0000256" key="7">
    <source>
        <dbReference type="ARBA" id="ARBA00023136"/>
    </source>
</evidence>
<dbReference type="AlphaFoldDB" id="A0A955E262"/>
<feature type="transmembrane region" description="Helical" evidence="10">
    <location>
        <begin position="93"/>
        <end position="116"/>
    </location>
</feature>
<name>A0A955E262_UNCKA</name>
<evidence type="ECO:0000256" key="5">
    <source>
        <dbReference type="ARBA" id="ARBA00022927"/>
    </source>
</evidence>
<dbReference type="Proteomes" id="UP000714817">
    <property type="component" value="Unassembled WGS sequence"/>
</dbReference>
<dbReference type="NCBIfam" id="TIGR03592">
    <property type="entry name" value="yidC_oxa1_cterm"/>
    <property type="match status" value="1"/>
</dbReference>
<gene>
    <name evidence="12" type="ORF">KDA10_02280</name>
</gene>
<comment type="subcellular location">
    <subcellularLocation>
        <location evidence="1">Cell membrane</location>
        <topology evidence="1">Multi-pass membrane protein</topology>
    </subcellularLocation>
    <subcellularLocation>
        <location evidence="9">Membrane</location>
        <topology evidence="9">Multi-pass membrane protein</topology>
    </subcellularLocation>
</comment>
<keyword evidence="3" id="KW-1003">Cell membrane</keyword>
<dbReference type="PANTHER" id="PTHR12428:SF65">
    <property type="entry name" value="CYTOCHROME C OXIDASE ASSEMBLY PROTEIN COX18, MITOCHONDRIAL"/>
    <property type="match status" value="1"/>
</dbReference>
<accession>A0A955E262</accession>
<dbReference type="InterPro" id="IPR028055">
    <property type="entry name" value="YidC/Oxa/ALB_C"/>
</dbReference>
<dbReference type="InterPro" id="IPR047196">
    <property type="entry name" value="YidC_ALB_C"/>
</dbReference>
<sequence length="258" mass="29189">MELIKEFFNLILTVPLYNLTMFLYFLTGNLGLSIILLTVLIKAILVPATNPQLRTMKKQQALKPELDKIKKKYKDDKKKQAEAQMTLFKEHGLNPGSGCITMFATIVVMLALYTVIRKIALATDIDQINQTLYFEALKVTEGIKTSFLWFDLSKPDPFYVLAVVSGIVQFIVSKMTMSFNKSGEAAAKETPDRKDDIAYNIQQQMLYTMPIFNVVIGISLPAGVVLYLVVSTVFSAFQTYFVLREDISTMPVLKKEKK</sequence>
<evidence type="ECO:0000256" key="6">
    <source>
        <dbReference type="ARBA" id="ARBA00022989"/>
    </source>
</evidence>
<evidence type="ECO:0000256" key="8">
    <source>
        <dbReference type="ARBA" id="ARBA00023186"/>
    </source>
</evidence>
<dbReference type="GO" id="GO:0015031">
    <property type="term" value="P:protein transport"/>
    <property type="evidence" value="ECO:0007669"/>
    <property type="project" value="UniProtKB-KW"/>
</dbReference>
<evidence type="ECO:0000256" key="10">
    <source>
        <dbReference type="SAM" id="Phobius"/>
    </source>
</evidence>
<proteinExistence type="inferred from homology"/>